<reference evidence="5" key="1">
    <citation type="journal article" date="2014" name="Front. Microbiol.">
        <title>High frequency of phylogenetically diverse reductive dehalogenase-homologous genes in deep subseafloor sedimentary metagenomes.</title>
        <authorList>
            <person name="Kawai M."/>
            <person name="Futagami T."/>
            <person name="Toyoda A."/>
            <person name="Takaki Y."/>
            <person name="Nishi S."/>
            <person name="Hori S."/>
            <person name="Arai W."/>
            <person name="Tsubouchi T."/>
            <person name="Morono Y."/>
            <person name="Uchiyama I."/>
            <person name="Ito T."/>
            <person name="Fujiyama A."/>
            <person name="Inagaki F."/>
            <person name="Takami H."/>
        </authorList>
    </citation>
    <scope>NUCLEOTIDE SEQUENCE</scope>
    <source>
        <strain evidence="5">Expedition CK06-06</strain>
    </source>
</reference>
<dbReference type="AlphaFoldDB" id="X0Y4U9"/>
<dbReference type="InterPro" id="IPR011034">
    <property type="entry name" value="Formyl_transferase-like_C_sf"/>
</dbReference>
<proteinExistence type="inferred from homology"/>
<dbReference type="GO" id="GO:0006284">
    <property type="term" value="P:base-excision repair"/>
    <property type="evidence" value="ECO:0007669"/>
    <property type="project" value="InterPro"/>
</dbReference>
<dbReference type="GO" id="GO:0003905">
    <property type="term" value="F:alkylbase DNA N-glycosylase activity"/>
    <property type="evidence" value="ECO:0007669"/>
    <property type="project" value="InterPro"/>
</dbReference>
<dbReference type="InterPro" id="IPR003180">
    <property type="entry name" value="MPG"/>
</dbReference>
<gene>
    <name evidence="5" type="ORF">S01H1_79194</name>
</gene>
<evidence type="ECO:0000256" key="2">
    <source>
        <dbReference type="ARBA" id="ARBA00022763"/>
    </source>
</evidence>
<dbReference type="PANTHER" id="PTHR10429:SF0">
    <property type="entry name" value="DNA-3-METHYLADENINE GLYCOSYLASE"/>
    <property type="match status" value="1"/>
</dbReference>
<evidence type="ECO:0000256" key="4">
    <source>
        <dbReference type="ARBA" id="ARBA00023204"/>
    </source>
</evidence>
<comment type="similarity">
    <text evidence="1">Belongs to the DNA glycosylase MPG family.</text>
</comment>
<dbReference type="GO" id="GO:0003677">
    <property type="term" value="F:DNA binding"/>
    <property type="evidence" value="ECO:0007669"/>
    <property type="project" value="InterPro"/>
</dbReference>
<dbReference type="Pfam" id="PF02245">
    <property type="entry name" value="Pur_DNA_glyco"/>
    <property type="match status" value="1"/>
</dbReference>
<organism evidence="5">
    <name type="scientific">marine sediment metagenome</name>
    <dbReference type="NCBI Taxonomy" id="412755"/>
    <lineage>
        <taxon>unclassified sequences</taxon>
        <taxon>metagenomes</taxon>
        <taxon>ecological metagenomes</taxon>
    </lineage>
</organism>
<dbReference type="Gene3D" id="3.10.300.10">
    <property type="entry name" value="Methylpurine-DNA glycosylase (MPG)"/>
    <property type="match status" value="1"/>
</dbReference>
<protein>
    <recommendedName>
        <fullName evidence="6">3-methyladenine DNA glycosylase</fullName>
    </recommendedName>
</protein>
<sequence length="107" mass="12147">CLNAVAADEEKPEGVLIRAVEPLVGRELMLRRRGRSELTNGPGRLGQAFDLGPDLQRHPLDRAPVWIESGHPVDPVDRICTTRIGIRRAADRLWRWYDGTSPWVSRR</sequence>
<dbReference type="PANTHER" id="PTHR10429">
    <property type="entry name" value="DNA-3-METHYLADENINE GLYCOSYLASE"/>
    <property type="match status" value="1"/>
</dbReference>
<dbReference type="SUPFAM" id="SSF50486">
    <property type="entry name" value="FMT C-terminal domain-like"/>
    <property type="match status" value="1"/>
</dbReference>
<evidence type="ECO:0000256" key="1">
    <source>
        <dbReference type="ARBA" id="ARBA00009232"/>
    </source>
</evidence>
<feature type="non-terminal residue" evidence="5">
    <location>
        <position position="1"/>
    </location>
</feature>
<dbReference type="InterPro" id="IPR036995">
    <property type="entry name" value="MPG_sf"/>
</dbReference>
<evidence type="ECO:0000313" key="5">
    <source>
        <dbReference type="EMBL" id="GAG50944.1"/>
    </source>
</evidence>
<keyword evidence="3" id="KW-0378">Hydrolase</keyword>
<evidence type="ECO:0008006" key="6">
    <source>
        <dbReference type="Google" id="ProtNLM"/>
    </source>
</evidence>
<comment type="caution">
    <text evidence="5">The sequence shown here is derived from an EMBL/GenBank/DDBJ whole genome shotgun (WGS) entry which is preliminary data.</text>
</comment>
<keyword evidence="4" id="KW-0234">DNA repair</keyword>
<accession>X0Y4U9</accession>
<name>X0Y4U9_9ZZZZ</name>
<dbReference type="EMBL" id="BARS01053359">
    <property type="protein sequence ID" value="GAG50944.1"/>
    <property type="molecule type" value="Genomic_DNA"/>
</dbReference>
<evidence type="ECO:0000256" key="3">
    <source>
        <dbReference type="ARBA" id="ARBA00022801"/>
    </source>
</evidence>
<keyword evidence="2" id="KW-0227">DNA damage</keyword>